<dbReference type="InterPro" id="IPR042099">
    <property type="entry name" value="ANL_N_sf"/>
</dbReference>
<dbReference type="PROSITE" id="PS00455">
    <property type="entry name" value="AMP_BINDING"/>
    <property type="match status" value="1"/>
</dbReference>
<evidence type="ECO:0000259" key="1">
    <source>
        <dbReference type="Pfam" id="PF00501"/>
    </source>
</evidence>
<evidence type="ECO:0000313" key="2">
    <source>
        <dbReference type="EMBL" id="SVD23880.1"/>
    </source>
</evidence>
<protein>
    <recommendedName>
        <fullName evidence="1">AMP-dependent synthetase/ligase domain-containing protein</fullName>
    </recommendedName>
</protein>
<dbReference type="InterPro" id="IPR000873">
    <property type="entry name" value="AMP-dep_synth/lig_dom"/>
</dbReference>
<dbReference type="AlphaFoldDB" id="A0A382TP96"/>
<dbReference type="SUPFAM" id="SSF56801">
    <property type="entry name" value="Acetyl-CoA synthetase-like"/>
    <property type="match status" value="1"/>
</dbReference>
<reference evidence="2" key="1">
    <citation type="submission" date="2018-05" db="EMBL/GenBank/DDBJ databases">
        <authorList>
            <person name="Lanie J.A."/>
            <person name="Ng W.-L."/>
            <person name="Kazmierczak K.M."/>
            <person name="Andrzejewski T.M."/>
            <person name="Davidsen T.M."/>
            <person name="Wayne K.J."/>
            <person name="Tettelin H."/>
            <person name="Glass J.I."/>
            <person name="Rusch D."/>
            <person name="Podicherti R."/>
            <person name="Tsui H.-C.T."/>
            <person name="Winkler M.E."/>
        </authorList>
    </citation>
    <scope>NUCLEOTIDE SEQUENCE</scope>
</reference>
<dbReference type="PANTHER" id="PTHR43767:SF1">
    <property type="entry name" value="NONRIBOSOMAL PEPTIDE SYNTHASE PES1 (EUROFUNG)-RELATED"/>
    <property type="match status" value="1"/>
</dbReference>
<dbReference type="InterPro" id="IPR050237">
    <property type="entry name" value="ATP-dep_AMP-bd_enzyme"/>
</dbReference>
<proteinExistence type="predicted"/>
<dbReference type="EMBL" id="UINC01138127">
    <property type="protein sequence ID" value="SVD23880.1"/>
    <property type="molecule type" value="Genomic_DNA"/>
</dbReference>
<gene>
    <name evidence="2" type="ORF">METZ01_LOCUS376734</name>
</gene>
<dbReference type="Gene3D" id="3.40.50.12780">
    <property type="entry name" value="N-terminal domain of ligase-like"/>
    <property type="match status" value="1"/>
</dbReference>
<dbReference type="InterPro" id="IPR020845">
    <property type="entry name" value="AMP-binding_CS"/>
</dbReference>
<organism evidence="2">
    <name type="scientific">marine metagenome</name>
    <dbReference type="NCBI Taxonomy" id="408172"/>
    <lineage>
        <taxon>unclassified sequences</taxon>
        <taxon>metagenomes</taxon>
        <taxon>ecological metagenomes</taxon>
    </lineage>
</organism>
<name>A0A382TP96_9ZZZZ</name>
<feature type="domain" description="AMP-dependent synthetase/ligase" evidence="1">
    <location>
        <begin position="16"/>
        <end position="247"/>
    </location>
</feature>
<dbReference type="Pfam" id="PF00501">
    <property type="entry name" value="AMP-binding"/>
    <property type="match status" value="1"/>
</dbReference>
<dbReference type="PANTHER" id="PTHR43767">
    <property type="entry name" value="LONG-CHAIN-FATTY-ACID--COA LIGASE"/>
    <property type="match status" value="1"/>
</dbReference>
<sequence length="248" mass="26987">MDLIRQASGSNVGRMFATQAQLYPDAIALDCNDEQRTYAQLNERINRLAHIMLNQGVGHGDRVGLLARNCIEYVEVNMAAAKIGAITVALNWRLSRHELHHCIELTTPKMLIVQSGYLEDLYKLEIGPDYEAALIAASSEEPLSDNGGEDGLIIIFTSGTTGMPKGALISHRAMIARTGIFGAEAGAPANDTFVAWTPLFHMGANDFTFATLLRGGKVIVVDGYQPEVLADIVETEVIHYFTVIPGMI</sequence>
<accession>A0A382TP96</accession>
<feature type="non-terminal residue" evidence="2">
    <location>
        <position position="248"/>
    </location>
</feature>